<feature type="chain" id="PRO_5045401113" evidence="1">
    <location>
        <begin position="25"/>
        <end position="326"/>
    </location>
</feature>
<dbReference type="Pfam" id="PF11751">
    <property type="entry name" value="PorP_SprF"/>
    <property type="match status" value="1"/>
</dbReference>
<feature type="signal peptide" evidence="1">
    <location>
        <begin position="1"/>
        <end position="24"/>
    </location>
</feature>
<evidence type="ECO:0000313" key="3">
    <source>
        <dbReference type="Proteomes" id="UP000632774"/>
    </source>
</evidence>
<gene>
    <name evidence="2" type="ORF">IRJ18_01845</name>
</gene>
<dbReference type="Proteomes" id="UP000632774">
    <property type="component" value="Unassembled WGS sequence"/>
</dbReference>
<evidence type="ECO:0000313" key="2">
    <source>
        <dbReference type="EMBL" id="MBE9665085.1"/>
    </source>
</evidence>
<keyword evidence="1" id="KW-0732">Signal</keyword>
<keyword evidence="3" id="KW-1185">Reference proteome</keyword>
<sequence>MIKAVKKYTLILLLSLGVKGYAQQGIQFSQYAFTGLTVNPAYAGYKEDWTLNMVSRLQWTGIPGAPKTGAVSIDGLTDDIYKNVGLGAVVTADQLGPQTTSSAYANYAYRLQLDDEDTRRLSFGIGFGVSQYSVDESKFQATDINDPGIGAGNISKLSPDFRFGVFYNSPTFYIGASALNILADANFKDNAAVVRESRTFYLTAGYMMPLTGSLDWKPSILIKEDLKGPTNVDLSTNFLLGKTLWLGASYRTGVPTFSKTALQTSLSHYDAISGIVQYYVSDRFRIGYSYDVNMNKLASYSNGTHELSLGISFSRRKERILSPRYF</sequence>
<dbReference type="EMBL" id="JADFFM010000001">
    <property type="protein sequence ID" value="MBE9665085.1"/>
    <property type="molecule type" value="Genomic_DNA"/>
</dbReference>
<proteinExistence type="predicted"/>
<reference evidence="2 3" key="1">
    <citation type="submission" date="2020-10" db="EMBL/GenBank/DDBJ databases">
        <title>Mucilaginibacter mali sp. nov., isolated from rhizosphere soil of apple orchard.</title>
        <authorList>
            <person name="Lee J.-S."/>
            <person name="Kim H.S."/>
            <person name="Kim J.-S."/>
        </authorList>
    </citation>
    <scope>NUCLEOTIDE SEQUENCE [LARGE SCALE GENOMIC DNA]</scope>
    <source>
        <strain evidence="2 3">KCTC 23157</strain>
    </source>
</reference>
<organism evidence="2 3">
    <name type="scientific">Mucilaginibacter boryungensis</name>
    <dbReference type="NCBI Taxonomy" id="768480"/>
    <lineage>
        <taxon>Bacteria</taxon>
        <taxon>Pseudomonadati</taxon>
        <taxon>Bacteroidota</taxon>
        <taxon>Sphingobacteriia</taxon>
        <taxon>Sphingobacteriales</taxon>
        <taxon>Sphingobacteriaceae</taxon>
        <taxon>Mucilaginibacter</taxon>
    </lineage>
</organism>
<name>A0ABR9XD17_9SPHI</name>
<dbReference type="InterPro" id="IPR019861">
    <property type="entry name" value="PorP/SprF_Bacteroidetes"/>
</dbReference>
<comment type="caution">
    <text evidence="2">The sequence shown here is derived from an EMBL/GenBank/DDBJ whole genome shotgun (WGS) entry which is preliminary data.</text>
</comment>
<dbReference type="NCBIfam" id="TIGR03519">
    <property type="entry name" value="T9SS_PorP_fam"/>
    <property type="match status" value="1"/>
</dbReference>
<protein>
    <submittedName>
        <fullName evidence="2">Type IX secretion system membrane protein PorP/SprF</fullName>
    </submittedName>
</protein>
<accession>A0ABR9XD17</accession>
<evidence type="ECO:0000256" key="1">
    <source>
        <dbReference type="SAM" id="SignalP"/>
    </source>
</evidence>